<comment type="caution">
    <text evidence="1">The sequence shown here is derived from an EMBL/GenBank/DDBJ whole genome shotgun (WGS) entry which is preliminary data.</text>
</comment>
<evidence type="ECO:0000313" key="2">
    <source>
        <dbReference type="Proteomes" id="UP000195062"/>
    </source>
</evidence>
<dbReference type="EMBL" id="MDHH01000001">
    <property type="protein sequence ID" value="OUE04310.1"/>
    <property type="molecule type" value="Genomic_DNA"/>
</dbReference>
<name>A0A251XLM9_CLAMM</name>
<dbReference type="Proteomes" id="UP000195062">
    <property type="component" value="Unassembled WGS sequence"/>
</dbReference>
<gene>
    <name evidence="1" type="ORF">CMMCAS07_05140</name>
</gene>
<reference evidence="1 2" key="1">
    <citation type="submission" date="2016-08" db="EMBL/GenBank/DDBJ databases">
        <title>Genome sequence of Clavibacter michiganensis subsp. michiganensis strain CASJ007.</title>
        <authorList>
            <person name="Thapa S.P."/>
            <person name="Coaker G."/>
        </authorList>
    </citation>
    <scope>NUCLEOTIDE SEQUENCE [LARGE SCALE GENOMIC DNA]</scope>
    <source>
        <strain evidence="1">CASJ007</strain>
    </source>
</reference>
<keyword evidence="2" id="KW-1185">Reference proteome</keyword>
<sequence length="39" mass="4332">MPWNELVKWTIVVRPVTLRASFMAASTAFAPPGPGNMMR</sequence>
<protein>
    <submittedName>
        <fullName evidence="1">Uncharacterized protein</fullName>
    </submittedName>
</protein>
<evidence type="ECO:0000313" key="1">
    <source>
        <dbReference type="EMBL" id="OUE04310.1"/>
    </source>
</evidence>
<accession>A0A251XLM9</accession>
<proteinExistence type="predicted"/>
<organism evidence="1 2">
    <name type="scientific">Clavibacter michiganensis subsp. michiganensis</name>
    <dbReference type="NCBI Taxonomy" id="33013"/>
    <lineage>
        <taxon>Bacteria</taxon>
        <taxon>Bacillati</taxon>
        <taxon>Actinomycetota</taxon>
        <taxon>Actinomycetes</taxon>
        <taxon>Micrococcales</taxon>
        <taxon>Microbacteriaceae</taxon>
        <taxon>Clavibacter</taxon>
    </lineage>
</organism>
<dbReference type="AlphaFoldDB" id="A0A251XLM9"/>